<feature type="transmembrane region" description="Helical" evidence="2">
    <location>
        <begin position="144"/>
        <end position="165"/>
    </location>
</feature>
<dbReference type="SUPFAM" id="SSF52151">
    <property type="entry name" value="FabD/lysophospholipase-like"/>
    <property type="match status" value="2"/>
</dbReference>
<protein>
    <submittedName>
        <fullName evidence="4">Patatin</fullName>
    </submittedName>
</protein>
<feature type="transmembrane region" description="Helical" evidence="2">
    <location>
        <begin position="482"/>
        <end position="504"/>
    </location>
</feature>
<dbReference type="RefSeq" id="WP_213035842.1">
    <property type="nucleotide sequence ID" value="NZ_CAJNBL010000014.1"/>
</dbReference>
<keyword evidence="2" id="KW-0472">Membrane</keyword>
<evidence type="ECO:0000256" key="2">
    <source>
        <dbReference type="SAM" id="Phobius"/>
    </source>
</evidence>
<accession>A0A916FAX7</accession>
<evidence type="ECO:0000259" key="3">
    <source>
        <dbReference type="Pfam" id="PF01734"/>
    </source>
</evidence>
<dbReference type="Pfam" id="PF01734">
    <property type="entry name" value="Patatin"/>
    <property type="match status" value="1"/>
</dbReference>
<dbReference type="AlphaFoldDB" id="A0A916FAX7"/>
<feature type="transmembrane region" description="Helical" evidence="2">
    <location>
        <begin position="296"/>
        <end position="320"/>
    </location>
</feature>
<dbReference type="GO" id="GO:0046475">
    <property type="term" value="P:glycerophospholipid catabolic process"/>
    <property type="evidence" value="ECO:0007669"/>
    <property type="project" value="TreeGrafter"/>
</dbReference>
<evidence type="ECO:0000313" key="5">
    <source>
        <dbReference type="Proteomes" id="UP000675882"/>
    </source>
</evidence>
<dbReference type="InterPro" id="IPR016035">
    <property type="entry name" value="Acyl_Trfase/lysoPLipase"/>
</dbReference>
<evidence type="ECO:0000256" key="1">
    <source>
        <dbReference type="ARBA" id="ARBA00023098"/>
    </source>
</evidence>
<organism evidence="4 5">
    <name type="scientific">Candidatus Nitrotoga fabula</name>
    <dbReference type="NCBI Taxonomy" id="2182327"/>
    <lineage>
        <taxon>Bacteria</taxon>
        <taxon>Pseudomonadati</taxon>
        <taxon>Pseudomonadota</taxon>
        <taxon>Betaproteobacteria</taxon>
        <taxon>Nitrosomonadales</taxon>
        <taxon>Gallionellaceae</taxon>
        <taxon>Candidatus Nitrotoga</taxon>
    </lineage>
</organism>
<reference evidence="4" key="1">
    <citation type="submission" date="2021-02" db="EMBL/GenBank/DDBJ databases">
        <authorList>
            <person name="Han P."/>
        </authorList>
    </citation>
    <scope>NUCLEOTIDE SEQUENCE</scope>
    <source>
        <strain evidence="4">Candidatus Nitrotoga sp. ZN8</strain>
    </source>
</reference>
<feature type="transmembrane region" description="Helical" evidence="2">
    <location>
        <begin position="409"/>
        <end position="431"/>
    </location>
</feature>
<dbReference type="PANTHER" id="PTHR10728:SF40">
    <property type="entry name" value="PATATIN FAMILY PROTEIN"/>
    <property type="match status" value="1"/>
</dbReference>
<dbReference type="Gene3D" id="3.40.1090.10">
    <property type="entry name" value="Cytosolic phospholipase A2 catalytic domain"/>
    <property type="match status" value="2"/>
</dbReference>
<name>A0A916FAX7_9PROT</name>
<gene>
    <name evidence="4" type="ORF">NTGZN8_210009</name>
</gene>
<feature type="transmembrane region" description="Helical" evidence="2">
    <location>
        <begin position="367"/>
        <end position="389"/>
    </location>
</feature>
<keyword evidence="5" id="KW-1185">Reference proteome</keyword>
<feature type="transmembrane region" description="Helical" evidence="2">
    <location>
        <begin position="451"/>
        <end position="470"/>
    </location>
</feature>
<proteinExistence type="predicted"/>
<feature type="transmembrane region" description="Helical" evidence="2">
    <location>
        <begin position="177"/>
        <end position="195"/>
    </location>
</feature>
<dbReference type="EMBL" id="CAJNBL010000014">
    <property type="protein sequence ID" value="CAE6713040.1"/>
    <property type="molecule type" value="Genomic_DNA"/>
</dbReference>
<dbReference type="InterPro" id="IPR002641">
    <property type="entry name" value="PNPLA_dom"/>
</dbReference>
<feature type="transmembrane region" description="Helical" evidence="2">
    <location>
        <begin position="581"/>
        <end position="600"/>
    </location>
</feature>
<dbReference type="GO" id="GO:0005829">
    <property type="term" value="C:cytosol"/>
    <property type="evidence" value="ECO:0007669"/>
    <property type="project" value="TreeGrafter"/>
</dbReference>
<comment type="caution">
    <text evidence="4">The sequence shown here is derived from an EMBL/GenBank/DDBJ whole genome shotgun (WGS) entry which is preliminary data.</text>
</comment>
<keyword evidence="1" id="KW-0443">Lipid metabolism</keyword>
<keyword evidence="2" id="KW-1133">Transmembrane helix</keyword>
<feature type="transmembrane region" description="Helical" evidence="2">
    <location>
        <begin position="525"/>
        <end position="554"/>
    </location>
</feature>
<dbReference type="GO" id="GO:0004623">
    <property type="term" value="F:phospholipase A2 activity"/>
    <property type="evidence" value="ECO:0007669"/>
    <property type="project" value="TreeGrafter"/>
</dbReference>
<evidence type="ECO:0000313" key="4">
    <source>
        <dbReference type="EMBL" id="CAE6713040.1"/>
    </source>
</evidence>
<feature type="transmembrane region" description="Helical" evidence="2">
    <location>
        <begin position="251"/>
        <end position="276"/>
    </location>
</feature>
<feature type="transmembrane region" description="Helical" evidence="2">
    <location>
        <begin position="207"/>
        <end position="231"/>
    </location>
</feature>
<feature type="transmembrane region" description="Helical" evidence="2">
    <location>
        <begin position="340"/>
        <end position="360"/>
    </location>
</feature>
<sequence length="966" mass="107194">MSTHQHRMPPEILDEEIEKISSRRAGMGLGTENVRDNFVGLALSGGGIRSATFGLGVLEYLKSRGWLNQVDYLSTVSGGGYIGGWLSANCVRSFRRNEDWLDEKADWTESIRHLRRYSNYLSPKVGLLSADSWTMATVWIRNTLLVQLCVILAIALLLLFPRLLFEVFDQWPYVGEWRWATAVLFILGVAGIAGNQWQMTRTEGKRFLGIRSSFSCFCLALLGLITTLWLIQQLDFNPFADGEVDWVKAAVVAVFLILTGLGLLRAAVGWIICAGVEINLWKEKDAPTGIHYSQGWVQGLIVIPIMASAFFFAAVLWGQTTGTGELAKMDSFGEFFNHAWRYWPFPLSIVFVSFWLLSLFSMKQGKMWLLAPVLPVLVLHALLCAIMLVLHGWAAAEANLEIPAHESKWLAFIWAPAMLLFAFSLSVNMLIGIMGRQSTEGIREWWSRLGAWLGIYGFAWMLFAVAAVYGPKLVSHIIHTGAWWEGISLAGGWLVTTLAGLWAGKSSSTDGLRNSTVKVSSSIQLPLNLIAILFPVIFIAGLLVAISTGIHLIILDLYEVDWGTAAILNGYHWPYLSSPPVSVTLGLMGAVFVLLFLLAWRVDINEFSLNVFYRSRLSRCYLGASRYTRGERKPQEFTGFDEKDDLPMAEIGAMDDSDFPAGPLHIVNCAMNLGGSSDLALHTRQCAPFTITPYAIGSGYWWPKTDFGKSGRLGYQSVTEYGGREGQPSLGQAISVSGAAASPNMGHHTSPLVAFMLTVFNVRLGWWFPNPLKSCRSASPWFSLRYLVKELFGGADDQSNYLMISDGGHFENLGVYELIRRRCSVIIVSDAENDPELKFESLGSLIRMCEVDFNVRITLNVDAIRKTAKSDPDSRCYAIGEIDYNDGLPHGVLIYLKTCMTGQEDSAVLQYWSSHPDFPHESTGDQFFGEDQFESYRRLGKSVASSALDKIALQGGTIKFTDPLPG</sequence>
<dbReference type="Proteomes" id="UP000675882">
    <property type="component" value="Unassembled WGS sequence"/>
</dbReference>
<feature type="domain" description="PNPLA" evidence="3">
    <location>
        <begin position="41"/>
        <end position="124"/>
    </location>
</feature>
<keyword evidence="2" id="KW-0812">Transmembrane</keyword>
<dbReference type="PANTHER" id="PTHR10728">
    <property type="entry name" value="CYTOSOLIC PHOSPHOLIPASE A2"/>
    <property type="match status" value="1"/>
</dbReference>